<dbReference type="NCBIfam" id="TIGR00010">
    <property type="entry name" value="YchF/TatD family DNA exonuclease"/>
    <property type="match status" value="1"/>
</dbReference>
<dbReference type="PANTHER" id="PTHR46124:SF2">
    <property type="entry name" value="D-AMINOACYL-TRNA DEACYLASE"/>
    <property type="match status" value="1"/>
</dbReference>
<evidence type="ECO:0000256" key="2">
    <source>
        <dbReference type="ARBA" id="ARBA00022801"/>
    </source>
</evidence>
<dbReference type="Pfam" id="PF01026">
    <property type="entry name" value="TatD_DNase"/>
    <property type="match status" value="1"/>
</dbReference>
<dbReference type="InterPro" id="IPR032466">
    <property type="entry name" value="Metal_Hydrolase"/>
</dbReference>
<dbReference type="GO" id="GO:0051500">
    <property type="term" value="F:D-tyrosyl-tRNA(Tyr) deacylase activity"/>
    <property type="evidence" value="ECO:0007669"/>
    <property type="project" value="RHEA"/>
</dbReference>
<feature type="binding site" evidence="3 4">
    <location>
        <position position="206"/>
    </location>
    <ligand>
        <name>a divalent metal cation</name>
        <dbReference type="ChEBI" id="CHEBI:60240"/>
        <label>1</label>
    </ligand>
</feature>
<feature type="binding site" evidence="3">
    <location>
        <position position="94"/>
    </location>
    <ligand>
        <name>a divalent metal cation</name>
        <dbReference type="ChEBI" id="CHEBI:60240"/>
        <label>2</label>
    </ligand>
</feature>
<dbReference type="InterPro" id="IPR033665">
    <property type="entry name" value="Deacylase_DTD3"/>
</dbReference>
<comment type="cofactor">
    <cofactor evidence="3">
        <name>a divalent metal cation</name>
        <dbReference type="ChEBI" id="CHEBI:60240"/>
    </cofactor>
    <text evidence="3">Binds 2 divalent metal cations per subunit.</text>
</comment>
<dbReference type="EMBL" id="QBMN01000024">
    <property type="protein sequence ID" value="PZO43685.1"/>
    <property type="molecule type" value="Genomic_DNA"/>
</dbReference>
<dbReference type="Gene3D" id="3.20.20.140">
    <property type="entry name" value="Metal-dependent hydrolases"/>
    <property type="match status" value="1"/>
</dbReference>
<dbReference type="InterPro" id="IPR001130">
    <property type="entry name" value="TatD-like"/>
</dbReference>
<dbReference type="PIRSF" id="PIRSF005902">
    <property type="entry name" value="DNase_TatD"/>
    <property type="match status" value="1"/>
</dbReference>
<proteinExistence type="inferred from homology"/>
<evidence type="ECO:0000256" key="1">
    <source>
        <dbReference type="ARBA" id="ARBA00022723"/>
    </source>
</evidence>
<feature type="binding site" evidence="3 4">
    <location>
        <position position="7"/>
    </location>
    <ligand>
        <name>a divalent metal cation</name>
        <dbReference type="ChEBI" id="CHEBI:60240"/>
        <label>1</label>
    </ligand>
</feature>
<dbReference type="InterPro" id="IPR015991">
    <property type="entry name" value="TatD/YcfH-like"/>
</dbReference>
<dbReference type="GO" id="GO:0005829">
    <property type="term" value="C:cytosol"/>
    <property type="evidence" value="ECO:0007669"/>
    <property type="project" value="TreeGrafter"/>
</dbReference>
<dbReference type="PANTHER" id="PTHR46124">
    <property type="entry name" value="D-AMINOACYL-TRNA DEACYLASE"/>
    <property type="match status" value="1"/>
</dbReference>
<dbReference type="HAMAP" id="MF_02048">
    <property type="entry name" value="Deacylase_DTD3"/>
    <property type="match status" value="1"/>
</dbReference>
<accession>A0A2W4Y9R8</accession>
<dbReference type="GO" id="GO:0019478">
    <property type="term" value="P:D-amino acid catabolic process"/>
    <property type="evidence" value="ECO:0007669"/>
    <property type="project" value="UniProtKB-UniRule"/>
</dbReference>
<evidence type="ECO:0000313" key="5">
    <source>
        <dbReference type="EMBL" id="PZO43685.1"/>
    </source>
</evidence>
<feature type="binding site" evidence="3 4">
    <location>
        <position position="94"/>
    </location>
    <ligand>
        <name>a divalent metal cation</name>
        <dbReference type="ChEBI" id="CHEBI:60240"/>
        <label>1</label>
    </ligand>
</feature>
<dbReference type="GO" id="GO:0004536">
    <property type="term" value="F:DNA nuclease activity"/>
    <property type="evidence" value="ECO:0007669"/>
    <property type="project" value="InterPro"/>
</dbReference>
<dbReference type="EC" id="3.1.1.96" evidence="3"/>
<dbReference type="PROSITE" id="PS01091">
    <property type="entry name" value="TATD_3"/>
    <property type="match status" value="1"/>
</dbReference>
<sequence length="284" mass="31222">MPLVDTHVHLNFDTFAGDLDELAQAWRQAGVLALIHSCVDPAEFQAMRAIADRIPELYLSVGLHPLDMDKWADVTAAQIAELAASDSRVVAIGETGLDFFRASDEAVQREAFWHQLTVAHSQGLPVIVHCRAAAQATAAMIQEFQRTVGPVTGVMHCWAGSPEETQWFLDLGFYVSFSGIVTFKNAHQVKASAQLVPSDRLLVETDCPFLSPEPKRKERRNQPAFVYHVAAYLAQLRQVEFESLAQATTRNAATLFNLPELFPLPSDSPSSNSNLLRVPTPAGC</sequence>
<reference evidence="5 6" key="2">
    <citation type="submission" date="2018-06" db="EMBL/GenBank/DDBJ databases">
        <title>Metagenomic assembly of (sub)arctic Cyanobacteria and their associated microbiome from non-axenic cultures.</title>
        <authorList>
            <person name="Baurain D."/>
        </authorList>
    </citation>
    <scope>NUCLEOTIDE SEQUENCE [LARGE SCALE GENOMIC DNA]</scope>
    <source>
        <strain evidence="5">ULC041bin1</strain>
    </source>
</reference>
<evidence type="ECO:0000313" key="6">
    <source>
        <dbReference type="Proteomes" id="UP000249081"/>
    </source>
</evidence>
<comment type="similarity">
    <text evidence="3">Belongs to the metallo-dependent hydrolases superfamily. TatD-type hydrolase family. DTD3 subfamily.</text>
</comment>
<dbReference type="AlphaFoldDB" id="A0A2W4Y9R8"/>
<reference evidence="6" key="1">
    <citation type="submission" date="2018-04" db="EMBL/GenBank/DDBJ databases">
        <authorList>
            <person name="Cornet L."/>
        </authorList>
    </citation>
    <scope>NUCLEOTIDE SEQUENCE [LARGE SCALE GENOMIC DNA]</scope>
</reference>
<evidence type="ECO:0000256" key="4">
    <source>
        <dbReference type="PIRSR" id="PIRSR005902-1"/>
    </source>
</evidence>
<comment type="function">
    <text evidence="3">Catalyzes the hydrolysis of D-tyrosyl-tRNA(Tyr).</text>
</comment>
<comment type="catalytic activity">
    <reaction evidence="3">
        <text>a D-aminoacyl-tRNA + H2O = a tRNA + a D-alpha-amino acid + H(+)</text>
        <dbReference type="Rhea" id="RHEA:13953"/>
        <dbReference type="Rhea" id="RHEA-COMP:10123"/>
        <dbReference type="Rhea" id="RHEA-COMP:10124"/>
        <dbReference type="ChEBI" id="CHEBI:15377"/>
        <dbReference type="ChEBI" id="CHEBI:15378"/>
        <dbReference type="ChEBI" id="CHEBI:59871"/>
        <dbReference type="ChEBI" id="CHEBI:78442"/>
        <dbReference type="ChEBI" id="CHEBI:79333"/>
        <dbReference type="EC" id="3.1.1.96"/>
    </reaction>
</comment>
<keyword evidence="1 3" id="KW-0479">Metal-binding</keyword>
<name>A0A2W4Y9R8_9CYAN</name>
<feature type="binding site" evidence="3 4">
    <location>
        <position position="9"/>
    </location>
    <ligand>
        <name>a divalent metal cation</name>
        <dbReference type="ChEBI" id="CHEBI:60240"/>
        <label>1</label>
    </ligand>
</feature>
<protein>
    <recommendedName>
        <fullName evidence="3">D-aminoacyl-tRNA deacylase</fullName>
        <ecNumber evidence="3">3.1.1.96</ecNumber>
    </recommendedName>
</protein>
<dbReference type="GO" id="GO:0046872">
    <property type="term" value="F:metal ion binding"/>
    <property type="evidence" value="ECO:0007669"/>
    <property type="project" value="UniProtKB-KW"/>
</dbReference>
<dbReference type="Proteomes" id="UP000249081">
    <property type="component" value="Unassembled WGS sequence"/>
</dbReference>
<organism evidence="5 6">
    <name type="scientific">Shackletoniella antarctica</name>
    <dbReference type="NCBI Taxonomy" id="268115"/>
    <lineage>
        <taxon>Bacteria</taxon>
        <taxon>Bacillati</taxon>
        <taxon>Cyanobacteriota</taxon>
        <taxon>Cyanophyceae</taxon>
        <taxon>Oculatellales</taxon>
        <taxon>Oculatellaceae</taxon>
        <taxon>Shackletoniella</taxon>
    </lineage>
</organism>
<comment type="catalytic activity">
    <reaction evidence="3">
        <text>D-tyrosyl-tRNA(Tyr) + H2O = D-tyrosine + tRNA(Tyr)</text>
        <dbReference type="Rhea" id="RHEA:25347"/>
        <dbReference type="Rhea" id="RHEA-COMP:9707"/>
        <dbReference type="Rhea" id="RHEA-COMP:9872"/>
        <dbReference type="ChEBI" id="CHEBI:15377"/>
        <dbReference type="ChEBI" id="CHEBI:58570"/>
        <dbReference type="ChEBI" id="CHEBI:78442"/>
        <dbReference type="ChEBI" id="CHEBI:78723"/>
    </reaction>
</comment>
<dbReference type="SUPFAM" id="SSF51556">
    <property type="entry name" value="Metallo-dependent hydrolases"/>
    <property type="match status" value="1"/>
</dbReference>
<gene>
    <name evidence="3" type="primary">dtd3</name>
    <name evidence="5" type="ORF">DCF17_05270</name>
</gene>
<dbReference type="PROSITE" id="PS01137">
    <property type="entry name" value="TATD_1"/>
    <property type="match status" value="1"/>
</dbReference>
<evidence type="ECO:0000256" key="3">
    <source>
        <dbReference type="HAMAP-Rule" id="MF_02048"/>
    </source>
</evidence>
<dbReference type="FunFam" id="3.20.20.140:FF:000005">
    <property type="entry name" value="TatD family hydrolase"/>
    <property type="match status" value="1"/>
</dbReference>
<dbReference type="CDD" id="cd01310">
    <property type="entry name" value="TatD_DNAse"/>
    <property type="match status" value="1"/>
</dbReference>
<feature type="binding site" evidence="3 4">
    <location>
        <position position="129"/>
    </location>
    <ligand>
        <name>a divalent metal cation</name>
        <dbReference type="ChEBI" id="CHEBI:60240"/>
        <label>2</label>
    </ligand>
</feature>
<feature type="binding site" evidence="3 4">
    <location>
        <position position="156"/>
    </location>
    <ligand>
        <name>a divalent metal cation</name>
        <dbReference type="ChEBI" id="CHEBI:60240"/>
        <label>2</label>
    </ligand>
</feature>
<dbReference type="InterPro" id="IPR018228">
    <property type="entry name" value="DNase_TatD-rel_CS"/>
</dbReference>
<comment type="caution">
    <text evidence="5">The sequence shown here is derived from an EMBL/GenBank/DDBJ whole genome shotgun (WGS) entry which is preliminary data.</text>
</comment>
<keyword evidence="2 3" id="KW-0378">Hydrolase</keyword>